<accession>A0A4R5DPD6</accession>
<evidence type="ECO:0000313" key="3">
    <source>
        <dbReference type="Proteomes" id="UP000294850"/>
    </source>
</evidence>
<dbReference type="SUPFAM" id="SSF109854">
    <property type="entry name" value="DinB/YfiT-like putative metalloenzymes"/>
    <property type="match status" value="1"/>
</dbReference>
<dbReference type="InterPro" id="IPR034660">
    <property type="entry name" value="DinB/YfiT-like"/>
</dbReference>
<dbReference type="Gene3D" id="1.20.120.450">
    <property type="entry name" value="dinb family like domain"/>
    <property type="match status" value="1"/>
</dbReference>
<dbReference type="OrthoDB" id="9798830at2"/>
<dbReference type="EMBL" id="SMFL01000004">
    <property type="protein sequence ID" value="TDE15427.1"/>
    <property type="molecule type" value="Genomic_DNA"/>
</dbReference>
<feature type="domain" description="DinB-like" evidence="1">
    <location>
        <begin position="26"/>
        <end position="149"/>
    </location>
</feature>
<evidence type="ECO:0000259" key="1">
    <source>
        <dbReference type="Pfam" id="PF12867"/>
    </source>
</evidence>
<comment type="caution">
    <text evidence="2">The sequence shown here is derived from an EMBL/GenBank/DDBJ whole genome shotgun (WGS) entry which is preliminary data.</text>
</comment>
<dbReference type="Pfam" id="PF12867">
    <property type="entry name" value="DinB_2"/>
    <property type="match status" value="1"/>
</dbReference>
<protein>
    <submittedName>
        <fullName evidence="2">DinB family protein</fullName>
    </submittedName>
</protein>
<name>A0A4R5DPD6_9BACT</name>
<gene>
    <name evidence="2" type="ORF">E0F88_13015</name>
</gene>
<reference evidence="2 3" key="1">
    <citation type="submission" date="2019-03" db="EMBL/GenBank/DDBJ databases">
        <title>Dyadobacter AR-3-6 sp. nov., isolated from arctic soil.</title>
        <authorList>
            <person name="Chaudhary D.K."/>
        </authorList>
    </citation>
    <scope>NUCLEOTIDE SEQUENCE [LARGE SCALE GENOMIC DNA]</scope>
    <source>
        <strain evidence="2 3">AR-3-6</strain>
    </source>
</reference>
<keyword evidence="3" id="KW-1185">Reference proteome</keyword>
<dbReference type="AlphaFoldDB" id="A0A4R5DPD6"/>
<dbReference type="Proteomes" id="UP000294850">
    <property type="component" value="Unassembled WGS sequence"/>
</dbReference>
<sequence>MSQDIKKATVSELTELIQKGNAHVSFEDAVADLAPNLRTEIPGDLPYSIWQLVEHIRITQKDIVDFSSSDNYKELKWPDEYWPEFVSEIDDDSWNASLDEIQKDRQRFFDLLNDESKDLFKKFEWGDGQTLFREAVLIADHNSYHTAEIVVIRRLLKAWK</sequence>
<evidence type="ECO:0000313" key="2">
    <source>
        <dbReference type="EMBL" id="TDE15427.1"/>
    </source>
</evidence>
<dbReference type="InterPro" id="IPR024775">
    <property type="entry name" value="DinB-like"/>
</dbReference>
<dbReference type="RefSeq" id="WP_131958690.1">
    <property type="nucleotide sequence ID" value="NZ_SMFL01000004.1"/>
</dbReference>
<organism evidence="2 3">
    <name type="scientific">Dyadobacter psychrotolerans</name>
    <dbReference type="NCBI Taxonomy" id="2541721"/>
    <lineage>
        <taxon>Bacteria</taxon>
        <taxon>Pseudomonadati</taxon>
        <taxon>Bacteroidota</taxon>
        <taxon>Cytophagia</taxon>
        <taxon>Cytophagales</taxon>
        <taxon>Spirosomataceae</taxon>
        <taxon>Dyadobacter</taxon>
    </lineage>
</organism>
<proteinExistence type="predicted"/>